<dbReference type="VEuPathDB" id="TrichDB:TRFO_19291"/>
<dbReference type="SUPFAM" id="SSF55797">
    <property type="entry name" value="PR-1-like"/>
    <property type="match status" value="1"/>
</dbReference>
<dbReference type="AlphaFoldDB" id="A0A1J4KNN6"/>
<reference evidence="2" key="1">
    <citation type="submission" date="2016-10" db="EMBL/GenBank/DDBJ databases">
        <authorList>
            <person name="Benchimol M."/>
            <person name="Almeida L.G."/>
            <person name="Vasconcelos A.T."/>
            <person name="Perreira-Neves A."/>
            <person name="Rosa I.A."/>
            <person name="Tasca T."/>
            <person name="Bogo M.R."/>
            <person name="de Souza W."/>
        </authorList>
    </citation>
    <scope>NUCLEOTIDE SEQUENCE [LARGE SCALE GENOMIC DNA]</scope>
    <source>
        <strain evidence="2">K</strain>
    </source>
</reference>
<feature type="domain" description="SCP" evidence="1">
    <location>
        <begin position="286"/>
        <end position="392"/>
    </location>
</feature>
<dbReference type="Proteomes" id="UP000179807">
    <property type="component" value="Unassembled WGS sequence"/>
</dbReference>
<evidence type="ECO:0000313" key="3">
    <source>
        <dbReference type="Proteomes" id="UP000179807"/>
    </source>
</evidence>
<protein>
    <recommendedName>
        <fullName evidence="1">SCP domain-containing protein</fullName>
    </recommendedName>
</protein>
<dbReference type="RefSeq" id="XP_068364446.1">
    <property type="nucleotide sequence ID" value="XM_068500709.1"/>
</dbReference>
<dbReference type="InterPro" id="IPR014044">
    <property type="entry name" value="CAP_dom"/>
</dbReference>
<accession>A0A1J4KNN6</accession>
<comment type="caution">
    <text evidence="2">The sequence shown here is derived from an EMBL/GenBank/DDBJ whole genome shotgun (WGS) entry which is preliminary data.</text>
</comment>
<keyword evidence="3" id="KW-1185">Reference proteome</keyword>
<organism evidence="2 3">
    <name type="scientific">Tritrichomonas foetus</name>
    <dbReference type="NCBI Taxonomy" id="1144522"/>
    <lineage>
        <taxon>Eukaryota</taxon>
        <taxon>Metamonada</taxon>
        <taxon>Parabasalia</taxon>
        <taxon>Tritrichomonadida</taxon>
        <taxon>Tritrichomonadidae</taxon>
        <taxon>Tritrichomonas</taxon>
    </lineage>
</organism>
<dbReference type="EMBL" id="MLAK01000591">
    <property type="protein sequence ID" value="OHT11310.1"/>
    <property type="molecule type" value="Genomic_DNA"/>
</dbReference>
<dbReference type="Pfam" id="PF00188">
    <property type="entry name" value="CAP"/>
    <property type="match status" value="2"/>
</dbReference>
<dbReference type="PANTHER" id="PTHR31157">
    <property type="entry name" value="SCP DOMAIN-CONTAINING PROTEIN"/>
    <property type="match status" value="1"/>
</dbReference>
<proteinExistence type="predicted"/>
<feature type="domain" description="SCP" evidence="1">
    <location>
        <begin position="21"/>
        <end position="131"/>
    </location>
</feature>
<gene>
    <name evidence="2" type="ORF">TRFO_19291</name>
</gene>
<dbReference type="Gene3D" id="3.40.33.10">
    <property type="entry name" value="CAP"/>
    <property type="match status" value="1"/>
</dbReference>
<name>A0A1J4KNN6_9EUKA</name>
<dbReference type="GeneID" id="94835413"/>
<evidence type="ECO:0000313" key="2">
    <source>
        <dbReference type="EMBL" id="OHT11310.1"/>
    </source>
</evidence>
<dbReference type="OrthoDB" id="568194at2759"/>
<sequence>MSQASSSHTSGPDKVIRKLFENINEAREQYKREPLCFDKGLSFLAGEHACKMSIGDVPVGHDGFNHRLSATPMAIAFTENVIEIQNSIDPAHDILVNWISRRSSLSRILSSFSHTGIGAAESEDGRWFCCQILALFKPKLTNKDKLLIIGRYANKTRYRKELDLLSYSLYASAKLAELAKNNLDAYIGMTSSRAKILFGPSCQEAEYVMEKFSSGPDSFQNFLNSLHDNPNFQRIIRKDNITDIACYFKPIKHDSTACVIIFGKCDSPYRPTPISDQHYIHAAKCLQLVNDYRLAHNLHVLKLSHQWCRFADKYAERMKNKEIELDDQTVAKKLLKFQPKAKVHVGIFLVQKTRDPLKELLLIWSSRLKTRQRLLSENVTSFGFGLSVLDNRFCYAVRIIGREPDDVDPTGDPPKLDEKQPQYLCLTSDSDLEENKVSPYPSSTFRLTG</sequence>
<evidence type="ECO:0000259" key="1">
    <source>
        <dbReference type="Pfam" id="PF00188"/>
    </source>
</evidence>
<dbReference type="InterPro" id="IPR035940">
    <property type="entry name" value="CAP_sf"/>
</dbReference>
<dbReference type="PANTHER" id="PTHR31157:SF1">
    <property type="entry name" value="SCP DOMAIN-CONTAINING PROTEIN"/>
    <property type="match status" value="1"/>
</dbReference>